<evidence type="ECO:0000313" key="2">
    <source>
        <dbReference type="Proteomes" id="UP001164539"/>
    </source>
</evidence>
<keyword evidence="2" id="KW-1185">Reference proteome</keyword>
<organism evidence="1 2">
    <name type="scientific">Melia azedarach</name>
    <name type="common">Chinaberry tree</name>
    <dbReference type="NCBI Taxonomy" id="155640"/>
    <lineage>
        <taxon>Eukaryota</taxon>
        <taxon>Viridiplantae</taxon>
        <taxon>Streptophyta</taxon>
        <taxon>Embryophyta</taxon>
        <taxon>Tracheophyta</taxon>
        <taxon>Spermatophyta</taxon>
        <taxon>Magnoliopsida</taxon>
        <taxon>eudicotyledons</taxon>
        <taxon>Gunneridae</taxon>
        <taxon>Pentapetalae</taxon>
        <taxon>rosids</taxon>
        <taxon>malvids</taxon>
        <taxon>Sapindales</taxon>
        <taxon>Meliaceae</taxon>
        <taxon>Melia</taxon>
    </lineage>
</organism>
<sequence>MDRRAVADLSIEIMKELPVDPSQISSKPTIFKVHKRLREVNKKAYEPQIIAIGPYHRHNPANNKRVHLRAMEEQKKRYLKMLLQRRGEDNVERYVTAMSALEERARKCYAESVSLESDKFVEMMLVDGCFIIELLRKFKTENLEETNDPLCEVSYINNAVCRDLLLAENQLPLFVLRELFHLTQQLGEVHNFLEMISHFFRAVIGWYKPGQVATFDENSIENVEHLLGLLHQHCRPSPLETRNWEPIRCATELQEAGIKFKKVEEKSLFDIKFENGIMKIPRLEIDDYTESYCRNFIFHEQLIDQRLNYLTSYMTLMDCLINSSKDVELLCQCGIIENNLGDDEVVASMFNRLRDYVSFSHKNFYYSDLFNQVNEHCRRRRNKWMANLKHNYFNTPWALVSFLAALSLLLFTLTQTVFSVLAYFE</sequence>
<reference evidence="1 2" key="1">
    <citation type="journal article" date="2023" name="Science">
        <title>Complex scaffold remodeling in plant triterpene biosynthesis.</title>
        <authorList>
            <person name="De La Pena R."/>
            <person name="Hodgson H."/>
            <person name="Liu J.C."/>
            <person name="Stephenson M.J."/>
            <person name="Martin A.C."/>
            <person name="Owen C."/>
            <person name="Harkess A."/>
            <person name="Leebens-Mack J."/>
            <person name="Jimenez L.E."/>
            <person name="Osbourn A."/>
            <person name="Sattely E.S."/>
        </authorList>
    </citation>
    <scope>NUCLEOTIDE SEQUENCE [LARGE SCALE GENOMIC DNA]</scope>
    <source>
        <strain evidence="2">cv. JPN11</strain>
        <tissue evidence="1">Leaf</tissue>
    </source>
</reference>
<proteinExistence type="predicted"/>
<dbReference type="Proteomes" id="UP001164539">
    <property type="component" value="Chromosome 3"/>
</dbReference>
<gene>
    <name evidence="1" type="ORF">OWV82_006371</name>
</gene>
<comment type="caution">
    <text evidence="1">The sequence shown here is derived from an EMBL/GenBank/DDBJ whole genome shotgun (WGS) entry which is preliminary data.</text>
</comment>
<protein>
    <submittedName>
        <fullName evidence="1">Uncharacterized protein</fullName>
    </submittedName>
</protein>
<accession>A0ACC1YGJ8</accession>
<dbReference type="EMBL" id="CM051396">
    <property type="protein sequence ID" value="KAJ4722946.1"/>
    <property type="molecule type" value="Genomic_DNA"/>
</dbReference>
<evidence type="ECO:0000313" key="1">
    <source>
        <dbReference type="EMBL" id="KAJ4722946.1"/>
    </source>
</evidence>
<name>A0ACC1YGJ8_MELAZ</name>